<feature type="domain" description="Reverse transcriptase" evidence="1">
    <location>
        <begin position="1"/>
        <end position="70"/>
    </location>
</feature>
<sequence>MAYADDITLFSTNVQDLHNLIDVCVAYSKRWRFKFGVEKSKVTIVEKCSLYQDLKWRLGDKSLNILGNVFNRGGNNASHVTNRLTKCRQSLYVLRSAGMLYPGATPDVQAYLYKCICQPTLT</sequence>
<dbReference type="EMBL" id="JAODUO010002342">
    <property type="protein sequence ID" value="KAK2153170.1"/>
    <property type="molecule type" value="Genomic_DNA"/>
</dbReference>
<proteinExistence type="predicted"/>
<gene>
    <name evidence="2" type="ORF">NP493_2338g00000</name>
</gene>
<dbReference type="AlphaFoldDB" id="A0AAD9JIP7"/>
<protein>
    <recommendedName>
        <fullName evidence="1">Reverse transcriptase domain-containing protein</fullName>
    </recommendedName>
</protein>
<keyword evidence="3" id="KW-1185">Reference proteome</keyword>
<evidence type="ECO:0000313" key="3">
    <source>
        <dbReference type="Proteomes" id="UP001209878"/>
    </source>
</evidence>
<evidence type="ECO:0000313" key="2">
    <source>
        <dbReference type="EMBL" id="KAK2153170.1"/>
    </source>
</evidence>
<name>A0AAD9JIP7_RIDPI</name>
<dbReference type="Proteomes" id="UP001209878">
    <property type="component" value="Unassembled WGS sequence"/>
</dbReference>
<comment type="caution">
    <text evidence="2">The sequence shown here is derived from an EMBL/GenBank/DDBJ whole genome shotgun (WGS) entry which is preliminary data.</text>
</comment>
<accession>A0AAD9JIP7</accession>
<evidence type="ECO:0000259" key="1">
    <source>
        <dbReference type="PROSITE" id="PS50878"/>
    </source>
</evidence>
<dbReference type="InterPro" id="IPR000477">
    <property type="entry name" value="RT_dom"/>
</dbReference>
<reference evidence="2" key="1">
    <citation type="journal article" date="2023" name="Mol. Biol. Evol.">
        <title>Third-Generation Sequencing Reveals the Adaptive Role of the Epigenome in Three Deep-Sea Polychaetes.</title>
        <authorList>
            <person name="Perez M."/>
            <person name="Aroh O."/>
            <person name="Sun Y."/>
            <person name="Lan Y."/>
            <person name="Juniper S.K."/>
            <person name="Young C.R."/>
            <person name="Angers B."/>
            <person name="Qian P.Y."/>
        </authorList>
    </citation>
    <scope>NUCLEOTIDE SEQUENCE</scope>
    <source>
        <strain evidence="2">R07B-5</strain>
    </source>
</reference>
<dbReference type="PROSITE" id="PS50878">
    <property type="entry name" value="RT_POL"/>
    <property type="match status" value="1"/>
</dbReference>
<organism evidence="2 3">
    <name type="scientific">Ridgeia piscesae</name>
    <name type="common">Tubeworm</name>
    <dbReference type="NCBI Taxonomy" id="27915"/>
    <lineage>
        <taxon>Eukaryota</taxon>
        <taxon>Metazoa</taxon>
        <taxon>Spiralia</taxon>
        <taxon>Lophotrochozoa</taxon>
        <taxon>Annelida</taxon>
        <taxon>Polychaeta</taxon>
        <taxon>Sedentaria</taxon>
        <taxon>Canalipalpata</taxon>
        <taxon>Sabellida</taxon>
        <taxon>Siboglinidae</taxon>
        <taxon>Ridgeia</taxon>
    </lineage>
</organism>